<keyword evidence="3" id="KW-1185">Reference proteome</keyword>
<feature type="transmembrane region" description="Helical" evidence="1">
    <location>
        <begin position="16"/>
        <end position="37"/>
    </location>
</feature>
<feature type="transmembrane region" description="Helical" evidence="1">
    <location>
        <begin position="107"/>
        <end position="128"/>
    </location>
</feature>
<evidence type="ECO:0000256" key="1">
    <source>
        <dbReference type="SAM" id="Phobius"/>
    </source>
</evidence>
<evidence type="ECO:0000313" key="3">
    <source>
        <dbReference type="Proteomes" id="UP000183832"/>
    </source>
</evidence>
<dbReference type="EMBL" id="CVRI01000066">
    <property type="protein sequence ID" value="CRL06085.1"/>
    <property type="molecule type" value="Genomic_DNA"/>
</dbReference>
<dbReference type="AlphaFoldDB" id="A0A1J1J0V6"/>
<evidence type="ECO:0000313" key="2">
    <source>
        <dbReference type="EMBL" id="CRL06085.1"/>
    </source>
</evidence>
<accession>A0A1J1J0V6</accession>
<sequence>MKHAHVKDNNPAVHTIIRLQMISFYMSSALGSINIWLMRHKVIKLLKKLNNLSLKLNKIGCQVSYQKHKRNFIRTFIITILINLTGASGCIVIHPYDKSWIEQVHCYLGICVISTFLGFVLVLFYINILKIIRDYHKEANRKFEKTLATSDSNLKLNVFKIICFQHFSGYACNSAFCSLALKDARKFVKKTKVHWKL</sequence>
<reference evidence="2 3" key="1">
    <citation type="submission" date="2015-04" db="EMBL/GenBank/DDBJ databases">
        <authorList>
            <person name="Syromyatnikov M.Y."/>
            <person name="Popov V.N."/>
        </authorList>
    </citation>
    <scope>NUCLEOTIDE SEQUENCE [LARGE SCALE GENOMIC DNA]</scope>
</reference>
<keyword evidence="1" id="KW-0812">Transmembrane</keyword>
<name>A0A1J1J0V6_9DIPT</name>
<keyword evidence="1" id="KW-0472">Membrane</keyword>
<organism evidence="2 3">
    <name type="scientific">Clunio marinus</name>
    <dbReference type="NCBI Taxonomy" id="568069"/>
    <lineage>
        <taxon>Eukaryota</taxon>
        <taxon>Metazoa</taxon>
        <taxon>Ecdysozoa</taxon>
        <taxon>Arthropoda</taxon>
        <taxon>Hexapoda</taxon>
        <taxon>Insecta</taxon>
        <taxon>Pterygota</taxon>
        <taxon>Neoptera</taxon>
        <taxon>Endopterygota</taxon>
        <taxon>Diptera</taxon>
        <taxon>Nematocera</taxon>
        <taxon>Chironomoidea</taxon>
        <taxon>Chironomidae</taxon>
        <taxon>Clunio</taxon>
    </lineage>
</organism>
<protein>
    <submittedName>
        <fullName evidence="2">CLUMA_CG019315, isoform A</fullName>
    </submittedName>
</protein>
<dbReference type="Proteomes" id="UP000183832">
    <property type="component" value="Unassembled WGS sequence"/>
</dbReference>
<proteinExistence type="predicted"/>
<gene>
    <name evidence="2" type="ORF">CLUMA_CG019315</name>
</gene>
<feature type="transmembrane region" description="Helical" evidence="1">
    <location>
        <begin position="72"/>
        <end position="95"/>
    </location>
</feature>
<keyword evidence="1" id="KW-1133">Transmembrane helix</keyword>